<accession>L9V3Q2</accession>
<evidence type="ECO:0000313" key="2">
    <source>
        <dbReference type="Proteomes" id="UP000011585"/>
    </source>
</evidence>
<comment type="caution">
    <text evidence="1">The sequence shown here is derived from an EMBL/GenBank/DDBJ whole genome shotgun (WGS) entry which is preliminary data.</text>
</comment>
<dbReference type="Proteomes" id="UP000011585">
    <property type="component" value="Unassembled WGS sequence"/>
</dbReference>
<feature type="non-terminal residue" evidence="1">
    <location>
        <position position="38"/>
    </location>
</feature>
<protein>
    <submittedName>
        <fullName evidence="1">Uncharacterized protein</fullName>
    </submittedName>
</protein>
<dbReference type="EMBL" id="AOHT01000001">
    <property type="protein sequence ID" value="ELY31830.1"/>
    <property type="molecule type" value="Genomic_DNA"/>
</dbReference>
<gene>
    <name evidence="1" type="ORF">C499_00385</name>
</gene>
<organism evidence="1 2">
    <name type="scientific">Halogeometricum borinquense (strain ATCC 700274 / DSM 11551 / JCM 10706 / KCTC 4070 / PR3)</name>
    <dbReference type="NCBI Taxonomy" id="469382"/>
    <lineage>
        <taxon>Archaea</taxon>
        <taxon>Methanobacteriati</taxon>
        <taxon>Methanobacteriota</taxon>
        <taxon>Stenosarchaea group</taxon>
        <taxon>Halobacteria</taxon>
        <taxon>Halobacteriales</taxon>
        <taxon>Haloferacaceae</taxon>
        <taxon>Halogeometricum</taxon>
    </lineage>
</organism>
<sequence length="38" mass="4454">MDERFYDAYQRIWEPPGTDEVRVQMGQELSLIHISDGA</sequence>
<reference evidence="1 2" key="1">
    <citation type="journal article" date="2014" name="PLoS Genet.">
        <title>Phylogenetically driven sequencing of extremely halophilic archaea reveals strategies for static and dynamic osmo-response.</title>
        <authorList>
            <person name="Becker E.A."/>
            <person name="Seitzer P.M."/>
            <person name="Tritt A."/>
            <person name="Larsen D."/>
            <person name="Krusor M."/>
            <person name="Yao A.I."/>
            <person name="Wu D."/>
            <person name="Madern D."/>
            <person name="Eisen J.A."/>
            <person name="Darling A.E."/>
            <person name="Facciotti M.T."/>
        </authorList>
    </citation>
    <scope>NUCLEOTIDE SEQUENCE [LARGE SCALE GENOMIC DNA]</scope>
    <source>
        <strain evidence="1 2">DSM 11551</strain>
    </source>
</reference>
<name>L9V3Q2_HALBP</name>
<evidence type="ECO:0000313" key="1">
    <source>
        <dbReference type="EMBL" id="ELY31830.1"/>
    </source>
</evidence>
<proteinExistence type="predicted"/>
<dbReference type="AlphaFoldDB" id="L9V3Q2"/>